<evidence type="ECO:0000313" key="2">
    <source>
        <dbReference type="Proteomes" id="UP001153334"/>
    </source>
</evidence>
<organism evidence="1 2">
    <name type="scientific">Nemania bipapillata</name>
    <dbReference type="NCBI Taxonomy" id="110536"/>
    <lineage>
        <taxon>Eukaryota</taxon>
        <taxon>Fungi</taxon>
        <taxon>Dikarya</taxon>
        <taxon>Ascomycota</taxon>
        <taxon>Pezizomycotina</taxon>
        <taxon>Sordariomycetes</taxon>
        <taxon>Xylariomycetidae</taxon>
        <taxon>Xylariales</taxon>
        <taxon>Xylariaceae</taxon>
        <taxon>Nemania</taxon>
    </lineage>
</organism>
<protein>
    <submittedName>
        <fullName evidence="1">Uncharacterized protein</fullName>
    </submittedName>
</protein>
<comment type="caution">
    <text evidence="1">The sequence shown here is derived from an EMBL/GenBank/DDBJ whole genome shotgun (WGS) entry which is preliminary data.</text>
</comment>
<proteinExistence type="predicted"/>
<dbReference type="EMBL" id="JAPESX010000798">
    <property type="protein sequence ID" value="KAJ8119663.1"/>
    <property type="molecule type" value="Genomic_DNA"/>
</dbReference>
<gene>
    <name evidence="1" type="ORF">ONZ43_g3434</name>
</gene>
<keyword evidence="2" id="KW-1185">Reference proteome</keyword>
<reference evidence="1" key="1">
    <citation type="submission" date="2022-11" db="EMBL/GenBank/DDBJ databases">
        <title>Genome Sequence of Nemania bipapillata.</title>
        <authorList>
            <person name="Buettner E."/>
        </authorList>
    </citation>
    <scope>NUCLEOTIDE SEQUENCE</scope>
    <source>
        <strain evidence="1">CP14</strain>
    </source>
</reference>
<name>A0ACC2IWY6_9PEZI</name>
<dbReference type="Proteomes" id="UP001153334">
    <property type="component" value="Unassembled WGS sequence"/>
</dbReference>
<accession>A0ACC2IWY6</accession>
<sequence length="332" mass="37166">MASENQEYVVDDEITAFFSKTSVHREACDVLAKELVGGDQVIPVAVQGVCSYTVYAGQDLGYVVQLCLKSLELKTYRSENSPENMGWRKNLIRDVARFFALAWKAPQEVDQAYRDCMAEMFEKELQILLVSLPDRFHPIIRATLASLPSILSLPMVLVHKDFGDWNIMMEEESCHPVGVIDWAEAEIAPFGTNLHSLQDLMSKLHLKNGWIRYDDYNDLTRLFWETFGDEVGGLGENTTKAIKAARAIGLPWPWGPTSRPASMPKPVPIKDDDGGSLNKGNLEVIHILQLGKKLAYAENLVTPLRHFCMCFVTLANAGTAIKRLEHIALSLS</sequence>
<evidence type="ECO:0000313" key="1">
    <source>
        <dbReference type="EMBL" id="KAJ8119663.1"/>
    </source>
</evidence>